<feature type="compositionally biased region" description="Basic and acidic residues" evidence="1">
    <location>
        <begin position="40"/>
        <end position="49"/>
    </location>
</feature>
<accession>A0A8H6F925</accession>
<feature type="region of interest" description="Disordered" evidence="1">
    <location>
        <begin position="1"/>
        <end position="74"/>
    </location>
</feature>
<dbReference type="AlphaFoldDB" id="A0A8H6F925"/>
<feature type="compositionally biased region" description="Polar residues" evidence="1">
    <location>
        <begin position="64"/>
        <end position="74"/>
    </location>
</feature>
<sequence length="720" mass="79919">MENYASVTPISPPRSFQEHDASLGSSLASPAHPYQHSLQSRREHQDTIKQRPASATTCGDEVGNEQNSSDFPSPAQQAALSTLQDYDNQTIFAWLTGFRSFKPGGDNWFQPACLSPQQLKAISALEDYTDNLISVWLDTVRCSGSFHALHNYYDSSYLAVQRAALTSTRNTWRGSSNTSRSSSSSFGPSVSPYDSCTSPSTQRSSWSRGTFLDLSREPSIDETTASLPFAGAHTHWCFVCENPRGVTTCDGWKRHMKEHETRYPCMPQGRERYTAHGPECVLCGVLNPDERHYDSHKILPCCSNQTLVTRSYTRKSHLISHLKTHDVADGSALAEGWRDTLDKKYFSCGFCITCFHSHTDQLNHIDSAHYKKHQHIREWDSDKVIRGLLLQPGVQESWRNILAVHSQYIGSGFRWSPATAKSLQLRLEKREETANNLALAAFNESTYDWIQNTQLDSMPVAGFSNQDLSIHHNLPIIQPQATLAQMHVTPNQSSVYNGGMMNTAFQAQNPAWGSIATSHFSPGAVNANPTAYRNNSSRELMMTDRAQRDMELGLPSCSSNAWAPPQLPSHVPCDGSTSAHSDACDGQTAVSSSLTADGNWHAYSSPKPLVGQSGHQQNTSAGRTRTIAATQPTSSGFNCPASPLTPAISFPRRNDSSSLLATPTKQPSRTKLKDHYDIDTEADMDINLDHIQKRMHVVRGGPFNNSRSYVLVRKRNLRRR</sequence>
<dbReference type="RefSeq" id="XP_037148936.1">
    <property type="nucleotide sequence ID" value="XM_037294889.1"/>
</dbReference>
<feature type="region of interest" description="Disordered" evidence="1">
    <location>
        <begin position="170"/>
        <end position="206"/>
    </location>
</feature>
<dbReference type="EMBL" id="JACCJB010000019">
    <property type="protein sequence ID" value="KAF6219501.1"/>
    <property type="molecule type" value="Genomic_DNA"/>
</dbReference>
<evidence type="ECO:0000256" key="1">
    <source>
        <dbReference type="SAM" id="MobiDB-lite"/>
    </source>
</evidence>
<name>A0A8H6F925_9LECA</name>
<dbReference type="PROSITE" id="PS00028">
    <property type="entry name" value="ZINC_FINGER_C2H2_1"/>
    <property type="match status" value="1"/>
</dbReference>
<evidence type="ECO:0000313" key="3">
    <source>
        <dbReference type="EMBL" id="KAF6219501.1"/>
    </source>
</evidence>
<feature type="compositionally biased region" description="Low complexity" evidence="1">
    <location>
        <begin position="170"/>
        <end position="192"/>
    </location>
</feature>
<organism evidence="3 4">
    <name type="scientific">Letharia lupina</name>
    <dbReference type="NCBI Taxonomy" id="560253"/>
    <lineage>
        <taxon>Eukaryota</taxon>
        <taxon>Fungi</taxon>
        <taxon>Dikarya</taxon>
        <taxon>Ascomycota</taxon>
        <taxon>Pezizomycotina</taxon>
        <taxon>Lecanoromycetes</taxon>
        <taxon>OSLEUM clade</taxon>
        <taxon>Lecanoromycetidae</taxon>
        <taxon>Lecanorales</taxon>
        <taxon>Lecanorineae</taxon>
        <taxon>Parmeliaceae</taxon>
        <taxon>Letharia</taxon>
    </lineage>
</organism>
<evidence type="ECO:0000259" key="2">
    <source>
        <dbReference type="PROSITE" id="PS00028"/>
    </source>
</evidence>
<dbReference type="Proteomes" id="UP000593566">
    <property type="component" value="Unassembled WGS sequence"/>
</dbReference>
<dbReference type="InterPro" id="IPR013087">
    <property type="entry name" value="Znf_C2H2_type"/>
</dbReference>
<reference evidence="3 4" key="1">
    <citation type="journal article" date="2020" name="Genomics">
        <title>Complete, high-quality genomes from long-read metagenomic sequencing of two wolf lichen thalli reveals enigmatic genome architecture.</title>
        <authorList>
            <person name="McKenzie S.K."/>
            <person name="Walston R.F."/>
            <person name="Allen J.L."/>
        </authorList>
    </citation>
    <scope>NUCLEOTIDE SEQUENCE [LARGE SCALE GENOMIC DNA]</scope>
    <source>
        <strain evidence="3">WasteWater1</strain>
    </source>
</reference>
<keyword evidence="4" id="KW-1185">Reference proteome</keyword>
<feature type="region of interest" description="Disordered" evidence="1">
    <location>
        <begin position="651"/>
        <end position="671"/>
    </location>
</feature>
<gene>
    <name evidence="3" type="ORF">HO133_003969</name>
</gene>
<feature type="compositionally biased region" description="Polar residues" evidence="1">
    <location>
        <begin position="656"/>
        <end position="669"/>
    </location>
</feature>
<protein>
    <recommendedName>
        <fullName evidence="2">C2H2-type domain-containing protein</fullName>
    </recommendedName>
</protein>
<proteinExistence type="predicted"/>
<comment type="caution">
    <text evidence="3">The sequence shown here is derived from an EMBL/GenBank/DDBJ whole genome shotgun (WGS) entry which is preliminary data.</text>
</comment>
<dbReference type="GeneID" id="59332379"/>
<evidence type="ECO:0000313" key="4">
    <source>
        <dbReference type="Proteomes" id="UP000593566"/>
    </source>
</evidence>
<feature type="compositionally biased region" description="Polar residues" evidence="1">
    <location>
        <begin position="194"/>
        <end position="206"/>
    </location>
</feature>
<feature type="domain" description="C2H2-type" evidence="2">
    <location>
        <begin position="348"/>
        <end position="369"/>
    </location>
</feature>